<feature type="region of interest" description="Disordered" evidence="1">
    <location>
        <begin position="460"/>
        <end position="515"/>
    </location>
</feature>
<dbReference type="AlphaFoldDB" id="A0A225UWV6"/>
<name>A0A225UWV6_9STRA</name>
<accession>A0A225UWV6</accession>
<evidence type="ECO:0000313" key="3">
    <source>
        <dbReference type="Proteomes" id="UP000198211"/>
    </source>
</evidence>
<feature type="compositionally biased region" description="Basic and acidic residues" evidence="1">
    <location>
        <begin position="553"/>
        <end position="563"/>
    </location>
</feature>
<feature type="compositionally biased region" description="Acidic residues" evidence="1">
    <location>
        <begin position="13"/>
        <end position="29"/>
    </location>
</feature>
<feature type="compositionally biased region" description="Polar residues" evidence="1">
    <location>
        <begin position="528"/>
        <end position="539"/>
    </location>
</feature>
<protein>
    <recommendedName>
        <fullName evidence="4">Eukaryotic/viral aspartic protease</fullName>
    </recommendedName>
</protein>
<evidence type="ECO:0000256" key="1">
    <source>
        <dbReference type="SAM" id="MobiDB-lite"/>
    </source>
</evidence>
<feature type="compositionally biased region" description="Polar residues" evidence="1">
    <location>
        <begin position="574"/>
        <end position="588"/>
    </location>
</feature>
<keyword evidence="3" id="KW-1185">Reference proteome</keyword>
<feature type="region of interest" description="Disordered" evidence="1">
    <location>
        <begin position="70"/>
        <end position="108"/>
    </location>
</feature>
<evidence type="ECO:0008006" key="4">
    <source>
        <dbReference type="Google" id="ProtNLM"/>
    </source>
</evidence>
<comment type="caution">
    <text evidence="2">The sequence shown here is derived from an EMBL/GenBank/DDBJ whole genome shotgun (WGS) entry which is preliminary data.</text>
</comment>
<reference evidence="3" key="1">
    <citation type="submission" date="2017-03" db="EMBL/GenBank/DDBJ databases">
        <title>Phytopthora megakarya and P. palmivora, two closely related causual agents of cacao black pod achieved similar genome size and gene model numbers by different mechanisms.</title>
        <authorList>
            <person name="Ali S."/>
            <person name="Shao J."/>
            <person name="Larry D.J."/>
            <person name="Kronmiller B."/>
            <person name="Shen D."/>
            <person name="Strem M.D."/>
            <person name="Melnick R.L."/>
            <person name="Guiltinan M.J."/>
            <person name="Tyler B.M."/>
            <person name="Meinhardt L.W."/>
            <person name="Bailey B.A."/>
        </authorList>
    </citation>
    <scope>NUCLEOTIDE SEQUENCE [LARGE SCALE GENOMIC DNA]</scope>
    <source>
        <strain evidence="3">zdho120</strain>
    </source>
</reference>
<feature type="region of interest" description="Disordered" evidence="1">
    <location>
        <begin position="528"/>
        <end position="604"/>
    </location>
</feature>
<organism evidence="2 3">
    <name type="scientific">Phytophthora megakarya</name>
    <dbReference type="NCBI Taxonomy" id="4795"/>
    <lineage>
        <taxon>Eukaryota</taxon>
        <taxon>Sar</taxon>
        <taxon>Stramenopiles</taxon>
        <taxon>Oomycota</taxon>
        <taxon>Peronosporomycetes</taxon>
        <taxon>Peronosporales</taxon>
        <taxon>Peronosporaceae</taxon>
        <taxon>Phytophthora</taxon>
    </lineage>
</organism>
<dbReference type="Proteomes" id="UP000198211">
    <property type="component" value="Unassembled WGS sequence"/>
</dbReference>
<proteinExistence type="predicted"/>
<feature type="region of interest" description="Disordered" evidence="1">
    <location>
        <begin position="1"/>
        <end position="36"/>
    </location>
</feature>
<feature type="compositionally biased region" description="Basic and acidic residues" evidence="1">
    <location>
        <begin position="475"/>
        <end position="508"/>
    </location>
</feature>
<sequence>MTPITERSVSFDDSVDYSDAKEDDEDDYLEEKTSVSELSEGAVVSVGRSAGVKALARNLAEELEEVAGPAMDFDDDGSDVAKPSAATGKATSQSTGFRPPINGDTPGGNKVIGKTLELMMTKSSWMQMFGPTLVRQAVWMNLGGELVVAIDSSSTVMLLRVMGCEPPRFLSDASLDDWAPADAGTALRKWKKKLRAVFGVEEIAPGRQVNESSTGVFGSRGSPYMHDSHMVTPRSASRQVRVVKENEVSRSTPNTYKGPAQRSDRRYDLNEASSDDGRDLLDVDHLEGDLTEEWARQLRELSAREEKNSTPRLEITTHLPLGNIKSFSGYRNKSEKSMQWLRTFIYEMKGTHTPPNDWCMALELSLQDGALHCQSAKARYYSAKREDKEHVCDYLNRLNGYAPTAGVQFENGGREAKGHVEHFLDTCDDRGLDERLCHVRVKDIHDLEEINDILKHRDLKAKRDSSVRRSSGQDGSRRRDSSRNEDSRSNYRRDNHYRDDRRRDESPYRPRITHADALSDLVTALNKTSVGPQTSQSGSYDHGYEPNEDSFGDVERRDDEDRYSNGGSEYAMLVSTSAVTSRQQTTMNAVKLRKGRSPDRTTDPPKVMIISTMTEVSPVTTATDGSSMVLVQRAEV</sequence>
<feature type="compositionally biased region" description="Basic and acidic residues" evidence="1">
    <location>
        <begin position="262"/>
        <end position="280"/>
    </location>
</feature>
<evidence type="ECO:0000313" key="2">
    <source>
        <dbReference type="EMBL" id="OWY97473.1"/>
    </source>
</evidence>
<dbReference type="EMBL" id="NBNE01010419">
    <property type="protein sequence ID" value="OWY97473.1"/>
    <property type="molecule type" value="Genomic_DNA"/>
</dbReference>
<gene>
    <name evidence="2" type="ORF">PHMEG_00031983</name>
</gene>
<feature type="region of interest" description="Disordered" evidence="1">
    <location>
        <begin position="232"/>
        <end position="280"/>
    </location>
</feature>